<feature type="transmembrane region" description="Helical" evidence="6">
    <location>
        <begin position="248"/>
        <end position="266"/>
    </location>
</feature>
<feature type="transmembrane region" description="Helical" evidence="6">
    <location>
        <begin position="139"/>
        <end position="160"/>
    </location>
</feature>
<dbReference type="GO" id="GO:0022857">
    <property type="term" value="F:transmembrane transporter activity"/>
    <property type="evidence" value="ECO:0007669"/>
    <property type="project" value="InterPro"/>
</dbReference>
<dbReference type="PATRIC" id="fig|1886670.3.peg.681"/>
<dbReference type="SUPFAM" id="SSF103473">
    <property type="entry name" value="MFS general substrate transporter"/>
    <property type="match status" value="1"/>
</dbReference>
<feature type="transmembrane region" description="Helical" evidence="6">
    <location>
        <begin position="341"/>
        <end position="362"/>
    </location>
</feature>
<dbReference type="RefSeq" id="WP_342672105.1">
    <property type="nucleotide sequence ID" value="NZ_MDER01000027.1"/>
</dbReference>
<evidence type="ECO:0000256" key="4">
    <source>
        <dbReference type="ARBA" id="ARBA00022989"/>
    </source>
</evidence>
<dbReference type="Gene3D" id="1.20.1250.20">
    <property type="entry name" value="MFS general substrate transporter like domains"/>
    <property type="match status" value="2"/>
</dbReference>
<dbReference type="PANTHER" id="PTHR23531:SF2">
    <property type="entry name" value="PERMEASE"/>
    <property type="match status" value="1"/>
</dbReference>
<dbReference type="Proteomes" id="UP000094578">
    <property type="component" value="Unassembled WGS sequence"/>
</dbReference>
<comment type="subcellular location">
    <subcellularLocation>
        <location evidence="1">Cell membrane</location>
        <topology evidence="1">Multi-pass membrane protein</topology>
    </subcellularLocation>
</comment>
<dbReference type="Pfam" id="PF07690">
    <property type="entry name" value="MFS_1"/>
    <property type="match status" value="2"/>
</dbReference>
<organism evidence="8 9">
    <name type="scientific">Paenibacillus nuruki</name>
    <dbReference type="NCBI Taxonomy" id="1886670"/>
    <lineage>
        <taxon>Bacteria</taxon>
        <taxon>Bacillati</taxon>
        <taxon>Bacillota</taxon>
        <taxon>Bacilli</taxon>
        <taxon>Bacillales</taxon>
        <taxon>Paenibacillaceae</taxon>
        <taxon>Paenibacillus</taxon>
    </lineage>
</organism>
<protein>
    <submittedName>
        <fullName evidence="8">Putative MFS-type transporter YwoG</fullName>
    </submittedName>
</protein>
<proteinExistence type="predicted"/>
<name>A0A1E3L7Y0_9BACL</name>
<feature type="transmembrane region" description="Helical" evidence="6">
    <location>
        <begin position="278"/>
        <end position="297"/>
    </location>
</feature>
<dbReference type="InterPro" id="IPR036259">
    <property type="entry name" value="MFS_trans_sf"/>
</dbReference>
<comment type="caution">
    <text evidence="8">The sequence shown here is derived from an EMBL/GenBank/DDBJ whole genome shotgun (WGS) entry which is preliminary data.</text>
</comment>
<accession>A0A1E3L7Y0</accession>
<reference evidence="8 9" key="1">
    <citation type="submission" date="2016-08" db="EMBL/GenBank/DDBJ databases">
        <title>Genome sequencing of Paenibacillus sp. TI45-13ar, isolated from Korean traditional nuruk.</title>
        <authorList>
            <person name="Kim S.-J."/>
        </authorList>
    </citation>
    <scope>NUCLEOTIDE SEQUENCE [LARGE SCALE GENOMIC DNA]</scope>
    <source>
        <strain evidence="8 9">TI45-13ar</strain>
    </source>
</reference>
<feature type="domain" description="Major facilitator superfamily (MFS) profile" evidence="7">
    <location>
        <begin position="13"/>
        <end position="391"/>
    </location>
</feature>
<feature type="transmembrane region" description="Helical" evidence="6">
    <location>
        <begin position="166"/>
        <end position="187"/>
    </location>
</feature>
<feature type="transmembrane region" description="Helical" evidence="6">
    <location>
        <begin position="368"/>
        <end position="386"/>
    </location>
</feature>
<dbReference type="STRING" id="1886670.PTI45_00664"/>
<feature type="transmembrane region" description="Helical" evidence="6">
    <location>
        <begin position="215"/>
        <end position="236"/>
    </location>
</feature>
<feature type="transmembrane region" description="Helical" evidence="6">
    <location>
        <begin position="303"/>
        <end position="329"/>
    </location>
</feature>
<evidence type="ECO:0000256" key="1">
    <source>
        <dbReference type="ARBA" id="ARBA00004651"/>
    </source>
</evidence>
<feature type="transmembrane region" description="Helical" evidence="6">
    <location>
        <begin position="50"/>
        <end position="68"/>
    </location>
</feature>
<evidence type="ECO:0000256" key="2">
    <source>
        <dbReference type="ARBA" id="ARBA00022448"/>
    </source>
</evidence>
<gene>
    <name evidence="8" type="ORF">PTI45_00664</name>
</gene>
<evidence type="ECO:0000313" key="8">
    <source>
        <dbReference type="EMBL" id="ODP29889.1"/>
    </source>
</evidence>
<evidence type="ECO:0000256" key="3">
    <source>
        <dbReference type="ARBA" id="ARBA00022692"/>
    </source>
</evidence>
<feature type="transmembrane region" description="Helical" evidence="6">
    <location>
        <begin position="14"/>
        <end position="38"/>
    </location>
</feature>
<evidence type="ECO:0000256" key="5">
    <source>
        <dbReference type="ARBA" id="ARBA00023136"/>
    </source>
</evidence>
<keyword evidence="9" id="KW-1185">Reference proteome</keyword>
<dbReference type="GO" id="GO:0005886">
    <property type="term" value="C:plasma membrane"/>
    <property type="evidence" value="ECO:0007669"/>
    <property type="project" value="UniProtKB-SubCell"/>
</dbReference>
<keyword evidence="3 6" id="KW-0812">Transmembrane</keyword>
<dbReference type="InterPro" id="IPR011701">
    <property type="entry name" value="MFS"/>
</dbReference>
<dbReference type="CDD" id="cd17489">
    <property type="entry name" value="MFS_YfcJ_like"/>
    <property type="match status" value="1"/>
</dbReference>
<dbReference type="InterPro" id="IPR052714">
    <property type="entry name" value="MFS_Exporter"/>
</dbReference>
<dbReference type="PANTHER" id="PTHR23531">
    <property type="entry name" value="QUINOLENE RESISTANCE PROTEIN NORA"/>
    <property type="match status" value="1"/>
</dbReference>
<feature type="transmembrane region" description="Helical" evidence="6">
    <location>
        <begin position="112"/>
        <end position="132"/>
    </location>
</feature>
<dbReference type="EMBL" id="MDER01000027">
    <property type="protein sequence ID" value="ODP29889.1"/>
    <property type="molecule type" value="Genomic_DNA"/>
</dbReference>
<evidence type="ECO:0000259" key="7">
    <source>
        <dbReference type="PROSITE" id="PS50850"/>
    </source>
</evidence>
<evidence type="ECO:0000313" key="9">
    <source>
        <dbReference type="Proteomes" id="UP000094578"/>
    </source>
</evidence>
<feature type="transmembrane region" description="Helical" evidence="6">
    <location>
        <begin position="80"/>
        <end position="106"/>
    </location>
</feature>
<keyword evidence="5 6" id="KW-0472">Membrane</keyword>
<dbReference type="PROSITE" id="PS50850">
    <property type="entry name" value="MFS"/>
    <property type="match status" value="1"/>
</dbReference>
<keyword evidence="4 6" id="KW-1133">Transmembrane helix</keyword>
<keyword evidence="2" id="KW-0813">Transport</keyword>
<evidence type="ECO:0000256" key="6">
    <source>
        <dbReference type="SAM" id="Phobius"/>
    </source>
</evidence>
<dbReference type="InterPro" id="IPR020846">
    <property type="entry name" value="MFS_dom"/>
</dbReference>
<sequence>MMKTAQPKLWTKDFIILSLVNFFLIFIYLLLNATIALYVLREFDATTGQAGLAAGIFIIGALTGRIFTGSLMKRLQYKRLLVAGLIFFALTILLYLVNYGLSFFIISRFFNGIALGITTTVIGTLVVLTIPISKRGEGIGYFAVSTAVATGLGPFVGLYMAQHTGFYKIFIVCLLLAIVSIIIGFFVRIPEMKKVDVVEEKGKGIKLSEYIEPKALPISFIVLIMTFCFSSVLSYINLYAIELNLIDTASFFFIVYTVTVLISRPFTGRLMDSIGANYIMYPAFIIFGIGMVLLGTANSALTLLIAAGLIGLGFGNISSISQTIAVTVAPPHRMGLASATFFIFYDIGNGFGPSLLGLVIPITGYPTIYMILGVAVIATSVLYYVLYGKKEKANRYILNKKTG</sequence>
<dbReference type="AlphaFoldDB" id="A0A1E3L7Y0"/>